<dbReference type="InterPro" id="IPR054416">
    <property type="entry name" value="GST_UstS-like_C"/>
</dbReference>
<organism evidence="3 4">
    <name type="scientific">Dactylonectria macrodidyma</name>
    <dbReference type="NCBI Taxonomy" id="307937"/>
    <lineage>
        <taxon>Eukaryota</taxon>
        <taxon>Fungi</taxon>
        <taxon>Dikarya</taxon>
        <taxon>Ascomycota</taxon>
        <taxon>Pezizomycotina</taxon>
        <taxon>Sordariomycetes</taxon>
        <taxon>Hypocreomycetidae</taxon>
        <taxon>Hypocreales</taxon>
        <taxon>Nectriaceae</taxon>
        <taxon>Dactylonectria</taxon>
    </lineage>
</organism>
<dbReference type="OrthoDB" id="4951845at2759"/>
<dbReference type="Pfam" id="PF13409">
    <property type="entry name" value="GST_N_2"/>
    <property type="match status" value="1"/>
</dbReference>
<evidence type="ECO:0000313" key="4">
    <source>
        <dbReference type="Proteomes" id="UP000738349"/>
    </source>
</evidence>
<dbReference type="SUPFAM" id="SSF52833">
    <property type="entry name" value="Thioredoxin-like"/>
    <property type="match status" value="1"/>
</dbReference>
<gene>
    <name evidence="3" type="ORF">EDB81DRAFT_920506</name>
</gene>
<dbReference type="AlphaFoldDB" id="A0A9P9D8E5"/>
<dbReference type="Proteomes" id="UP000738349">
    <property type="component" value="Unassembled WGS sequence"/>
</dbReference>
<evidence type="ECO:0008006" key="5">
    <source>
        <dbReference type="Google" id="ProtNLM"/>
    </source>
</evidence>
<dbReference type="InterPro" id="IPR004045">
    <property type="entry name" value="Glutathione_S-Trfase_N"/>
</dbReference>
<feature type="domain" description="Glutathione S-transferase UstS-like C-terminal" evidence="2">
    <location>
        <begin position="111"/>
        <end position="209"/>
    </location>
</feature>
<proteinExistence type="predicted"/>
<name>A0A9P9D8E5_9HYPO</name>
<evidence type="ECO:0000313" key="3">
    <source>
        <dbReference type="EMBL" id="KAH7114613.1"/>
    </source>
</evidence>
<dbReference type="Pfam" id="PF22041">
    <property type="entry name" value="GST_C_7"/>
    <property type="match status" value="1"/>
</dbReference>
<dbReference type="Gene3D" id="3.40.30.10">
    <property type="entry name" value="Glutaredoxin"/>
    <property type="match status" value="1"/>
</dbReference>
<sequence>MTNIVLYDLAQRTEPSRCWSFNVWKTRMALNYKKIPFTTVWVDSNTLAPTLKSISAPTNPSSQVFEYTIPTIKLPDCSVVTDSSVIALKLEALHPSPCLHLDPELQAEAEAVVLKMLMTLLAIYVPRVVRNIVNESAVTAFAAPREKLLGVTFEELEKKGGPQAWEAAEDGFDAMKQLLTVQKVDKGPFIKGSQVCYADFILVAAFESLHRGGEDMFEIAVGRDQAFRDLYNASSAWLQNDQ</sequence>
<keyword evidence="4" id="KW-1185">Reference proteome</keyword>
<dbReference type="Gene3D" id="1.20.1050.10">
    <property type="match status" value="1"/>
</dbReference>
<dbReference type="InterPro" id="IPR036249">
    <property type="entry name" value="Thioredoxin-like_sf"/>
</dbReference>
<accession>A0A9P9D8E5</accession>
<evidence type="ECO:0000259" key="2">
    <source>
        <dbReference type="Pfam" id="PF22041"/>
    </source>
</evidence>
<feature type="domain" description="GST N-terminal" evidence="1">
    <location>
        <begin position="19"/>
        <end position="92"/>
    </location>
</feature>
<protein>
    <recommendedName>
        <fullName evidence="5">GST N-terminal domain-containing protein</fullName>
    </recommendedName>
</protein>
<evidence type="ECO:0000259" key="1">
    <source>
        <dbReference type="Pfam" id="PF13409"/>
    </source>
</evidence>
<reference evidence="3" key="1">
    <citation type="journal article" date="2021" name="Nat. Commun.">
        <title>Genetic determinants of endophytism in the Arabidopsis root mycobiome.</title>
        <authorList>
            <person name="Mesny F."/>
            <person name="Miyauchi S."/>
            <person name="Thiergart T."/>
            <person name="Pickel B."/>
            <person name="Atanasova L."/>
            <person name="Karlsson M."/>
            <person name="Huettel B."/>
            <person name="Barry K.W."/>
            <person name="Haridas S."/>
            <person name="Chen C."/>
            <person name="Bauer D."/>
            <person name="Andreopoulos W."/>
            <person name="Pangilinan J."/>
            <person name="LaButti K."/>
            <person name="Riley R."/>
            <person name="Lipzen A."/>
            <person name="Clum A."/>
            <person name="Drula E."/>
            <person name="Henrissat B."/>
            <person name="Kohler A."/>
            <person name="Grigoriev I.V."/>
            <person name="Martin F.M."/>
            <person name="Hacquard S."/>
        </authorList>
    </citation>
    <scope>NUCLEOTIDE SEQUENCE</scope>
    <source>
        <strain evidence="3">MPI-CAGE-AT-0147</strain>
    </source>
</reference>
<dbReference type="EMBL" id="JAGMUV010000032">
    <property type="protein sequence ID" value="KAH7114613.1"/>
    <property type="molecule type" value="Genomic_DNA"/>
</dbReference>
<comment type="caution">
    <text evidence="3">The sequence shown here is derived from an EMBL/GenBank/DDBJ whole genome shotgun (WGS) entry which is preliminary data.</text>
</comment>